<keyword evidence="4" id="KW-0560">Oxidoreductase</keyword>
<dbReference type="RefSeq" id="XP_008448286.1">
    <property type="nucleotide sequence ID" value="XM_008450064.2"/>
</dbReference>
<dbReference type="OrthoDB" id="416253at2759"/>
<dbReference type="InterPro" id="IPR018170">
    <property type="entry name" value="Aldo/ket_reductase_CS"/>
</dbReference>
<proteinExistence type="inferred from homology"/>
<feature type="active site" description="Proton donor" evidence="5">
    <location>
        <position position="51"/>
    </location>
</feature>
<evidence type="ECO:0000313" key="10">
    <source>
        <dbReference type="Proteomes" id="UP001652600"/>
    </source>
</evidence>
<dbReference type="PRINTS" id="PR00069">
    <property type="entry name" value="ALDKETRDTASE"/>
</dbReference>
<evidence type="ECO:0000313" key="9">
    <source>
        <dbReference type="EnsemblPlants" id="MELO3C003158.2.1"/>
    </source>
</evidence>
<dbReference type="SMR" id="A0A1S3BIR7"/>
<dbReference type="FunFam" id="3.20.20.100:FF:000010">
    <property type="entry name" value="NADPH-dependent aldo-keto reductase, chloroplastic"/>
    <property type="match status" value="1"/>
</dbReference>
<evidence type="ECO:0000256" key="2">
    <source>
        <dbReference type="ARBA" id="ARBA00022857"/>
    </source>
</evidence>
<reference evidence="11" key="2">
    <citation type="submission" date="2025-04" db="UniProtKB">
        <authorList>
            <consortium name="RefSeq"/>
        </authorList>
    </citation>
    <scope>IDENTIFICATION</scope>
</reference>
<gene>
    <name evidence="11" type="primary">LOC103490519</name>
    <name evidence="9" type="synonym">103490519</name>
</gene>
<dbReference type="InterPro" id="IPR044498">
    <property type="entry name" value="AKR4C"/>
</dbReference>
<feature type="binding site" evidence="6">
    <location>
        <position position="113"/>
    </location>
    <ligand>
        <name>substrate</name>
    </ligand>
</feature>
<name>A0A1S3BIR7_CUCME</name>
<comment type="similarity">
    <text evidence="1">Belongs to the aldo/keto reductase family.</text>
</comment>
<evidence type="ECO:0000256" key="6">
    <source>
        <dbReference type="PIRSR" id="PIRSR000097-2"/>
    </source>
</evidence>
<dbReference type="EnsemblPlants" id="MELO3C003158.2.1">
    <property type="protein sequence ID" value="MELO3C003158.2.1"/>
    <property type="gene ID" value="MELO3C003158.2"/>
</dbReference>
<evidence type="ECO:0000256" key="5">
    <source>
        <dbReference type="PIRSR" id="PIRSR000097-1"/>
    </source>
</evidence>
<dbReference type="Pfam" id="PF00248">
    <property type="entry name" value="Aldo_ket_red"/>
    <property type="match status" value="1"/>
</dbReference>
<dbReference type="InParanoid" id="A0A1S3BIR7"/>
<evidence type="ECO:0000256" key="4">
    <source>
        <dbReference type="ARBA" id="ARBA00023002"/>
    </source>
</evidence>
<feature type="site" description="Lowers pKa of active site Tyr" evidence="7">
    <location>
        <position position="80"/>
    </location>
</feature>
<dbReference type="PROSITE" id="PS00062">
    <property type="entry name" value="ALDOKETO_REDUCTASE_2"/>
    <property type="match status" value="1"/>
</dbReference>
<dbReference type="eggNOG" id="KOG1577">
    <property type="taxonomic scope" value="Eukaryota"/>
</dbReference>
<dbReference type="GO" id="GO:0016491">
    <property type="term" value="F:oxidoreductase activity"/>
    <property type="evidence" value="ECO:0007669"/>
    <property type="project" value="UniProtKB-KW"/>
</dbReference>
<evidence type="ECO:0000256" key="3">
    <source>
        <dbReference type="ARBA" id="ARBA00022990"/>
    </source>
</evidence>
<evidence type="ECO:0000313" key="11">
    <source>
        <dbReference type="RefSeq" id="XP_008448286.1"/>
    </source>
</evidence>
<dbReference type="Gene3D" id="3.20.20.100">
    <property type="entry name" value="NADP-dependent oxidoreductase domain"/>
    <property type="match status" value="1"/>
</dbReference>
<dbReference type="InterPro" id="IPR036812">
    <property type="entry name" value="NAD(P)_OxRdtase_dom_sf"/>
</dbReference>
<evidence type="ECO:0000259" key="8">
    <source>
        <dbReference type="Pfam" id="PF00248"/>
    </source>
</evidence>
<dbReference type="Proteomes" id="UP001652600">
    <property type="component" value="Chromosome 8"/>
</dbReference>
<accession>A0A1S3BIR7</accession>
<dbReference type="KEGG" id="cmo:103490519"/>
<sequence>MENALHFDLNTGAKIPAVGLGTWKAPPGVVGEAVKTAVKVGYRHIDCAHVYDNEKEVGVALKELFSTGVVLRSDMFITSKLWCSDQAPEDVCKALSKSLEDLQLDYIDLYLIHWPFRTKHGSRGFAPEVMEPLCIAETWNAMEGLYASGQARAIGVSNFSTKKLQDLLKIAKVPPAVNQVECHPVWQQPALHNLCKSTGVHLSAYSPLGSPGSWLKGEILKEPILIEIGEKLNKSAAQVALRWGIQSGHSVLPKSVNESRIIQNLTLFDWSIPPELFSKFSQIHQQRLLRGDFAVHQTLSPYKSINDLWDGEI</sequence>
<dbReference type="AlphaFoldDB" id="A0A1S3BIR7"/>
<keyword evidence="3" id="KW-0007">Acetylation</keyword>
<dbReference type="PIRSF" id="PIRSF000097">
    <property type="entry name" value="AKR"/>
    <property type="match status" value="1"/>
</dbReference>
<reference evidence="9" key="1">
    <citation type="submission" date="2023-03" db="UniProtKB">
        <authorList>
            <consortium name="EnsemblPlants"/>
        </authorList>
    </citation>
    <scope>IDENTIFICATION</scope>
</reference>
<keyword evidence="2" id="KW-0521">NADP</keyword>
<dbReference type="InterPro" id="IPR023210">
    <property type="entry name" value="NADP_OxRdtase_dom"/>
</dbReference>
<dbReference type="SUPFAM" id="SSF51430">
    <property type="entry name" value="NAD(P)-linked oxidoreductase"/>
    <property type="match status" value="1"/>
</dbReference>
<keyword evidence="10" id="KW-1185">Reference proteome</keyword>
<evidence type="ECO:0000256" key="1">
    <source>
        <dbReference type="ARBA" id="ARBA00007905"/>
    </source>
</evidence>
<feature type="domain" description="NADP-dependent oxidoreductase" evidence="8">
    <location>
        <begin position="19"/>
        <end position="282"/>
    </location>
</feature>
<dbReference type="PROSITE" id="PS00063">
    <property type="entry name" value="ALDOKETO_REDUCTASE_3"/>
    <property type="match status" value="1"/>
</dbReference>
<organism evidence="10 11">
    <name type="scientific">Cucumis melo</name>
    <name type="common">Muskmelon</name>
    <dbReference type="NCBI Taxonomy" id="3656"/>
    <lineage>
        <taxon>Eukaryota</taxon>
        <taxon>Viridiplantae</taxon>
        <taxon>Streptophyta</taxon>
        <taxon>Embryophyta</taxon>
        <taxon>Tracheophyta</taxon>
        <taxon>Spermatophyta</taxon>
        <taxon>Magnoliopsida</taxon>
        <taxon>eudicotyledons</taxon>
        <taxon>Gunneridae</taxon>
        <taxon>Pentapetalae</taxon>
        <taxon>rosids</taxon>
        <taxon>fabids</taxon>
        <taxon>Cucurbitales</taxon>
        <taxon>Cucurbitaceae</taxon>
        <taxon>Benincaseae</taxon>
        <taxon>Cucumis</taxon>
    </lineage>
</organism>
<evidence type="ECO:0000256" key="7">
    <source>
        <dbReference type="PIRSR" id="PIRSR000097-3"/>
    </source>
</evidence>
<dbReference type="PANTHER" id="PTHR11732">
    <property type="entry name" value="ALDO/KETO REDUCTASE"/>
    <property type="match status" value="1"/>
</dbReference>
<dbReference type="GeneID" id="103490519"/>
<dbReference type="PROSITE" id="PS00798">
    <property type="entry name" value="ALDOKETO_REDUCTASE_1"/>
    <property type="match status" value="1"/>
</dbReference>
<dbReference type="CDD" id="cd19125">
    <property type="entry name" value="AKR_AKR4C1-15"/>
    <property type="match status" value="1"/>
</dbReference>
<dbReference type="Gramene" id="MELO3C003158.2.1">
    <property type="protein sequence ID" value="MELO3C003158.2.1"/>
    <property type="gene ID" value="MELO3C003158.2"/>
</dbReference>
<dbReference type="InterPro" id="IPR020471">
    <property type="entry name" value="AKR"/>
</dbReference>
<protein>
    <submittedName>
        <fullName evidence="11">Aldo-keto reductase family 4 member C9-like</fullName>
    </submittedName>
</protein>